<dbReference type="Proteomes" id="UP000248557">
    <property type="component" value="Unassembled WGS sequence"/>
</dbReference>
<evidence type="ECO:0000313" key="2">
    <source>
        <dbReference type="Proteomes" id="UP000248557"/>
    </source>
</evidence>
<name>A0A328Q497_9EURY</name>
<evidence type="ECO:0000313" key="1">
    <source>
        <dbReference type="EMBL" id="RAP03055.1"/>
    </source>
</evidence>
<protein>
    <submittedName>
        <fullName evidence="1">Uncharacterized protein</fullName>
    </submittedName>
</protein>
<reference evidence="1 2" key="1">
    <citation type="submission" date="2017-05" db="EMBL/GenBank/DDBJ databases">
        <title>Host range expansion of the Methanosphaera genus to humans and monogastric animals involves recent and extensive reduction in genome content.</title>
        <authorList>
            <person name="Hoedt E.C."/>
            <person name="Volmer J.G."/>
            <person name="Parks D.H."/>
            <person name="Rosewarne C.P."/>
            <person name="Denman S.E."/>
            <person name="Mcsweeney C.S."/>
            <person name="O Cuiv P."/>
            <person name="Hugenholtz P."/>
            <person name="Tyson G.W."/>
            <person name="Morrison M."/>
        </authorList>
    </citation>
    <scope>NUCLEOTIDE SEQUENCE [LARGE SCALE GENOMIC DNA]</scope>
    <source>
        <strain evidence="1 2">PA5</strain>
    </source>
</reference>
<dbReference type="RefSeq" id="WP_011406464.1">
    <property type="nucleotide sequence ID" value="NZ_CATZNA010000002.1"/>
</dbReference>
<comment type="caution">
    <text evidence="1">The sequence shown here is derived from an EMBL/GenBank/DDBJ whole genome shotgun (WGS) entry which is preliminary data.</text>
</comment>
<dbReference type="AlphaFoldDB" id="A0A328Q497"/>
<proteinExistence type="predicted"/>
<organism evidence="1 2">
    <name type="scientific">Methanosphaera stadtmanae</name>
    <dbReference type="NCBI Taxonomy" id="2317"/>
    <lineage>
        <taxon>Archaea</taxon>
        <taxon>Methanobacteriati</taxon>
        <taxon>Methanobacteriota</taxon>
        <taxon>Methanomada group</taxon>
        <taxon>Methanobacteria</taxon>
        <taxon>Methanobacteriales</taxon>
        <taxon>Methanobacteriaceae</taxon>
        <taxon>Methanosphaera</taxon>
    </lineage>
</organism>
<sequence>MHKQEVGRDDIKTLYETEDVLFEQTILKSDYLIYSLCYVPKLDCYDIVIENYCLGKLVIFESRKYISDTTKKYFNLYKGDDFTDFHKREYKCLSHIIEYK</sequence>
<dbReference type="GeneID" id="3854863"/>
<accession>A0A328Q497</accession>
<gene>
    <name evidence="1" type="ORF">CA615_04385</name>
</gene>
<dbReference type="EMBL" id="NGJK01000053">
    <property type="protein sequence ID" value="RAP03055.1"/>
    <property type="molecule type" value="Genomic_DNA"/>
</dbReference>